<dbReference type="PANTHER" id="PTHR30574:SF1">
    <property type="entry name" value="SULPHUR TRANSPORT DOMAIN-CONTAINING PROTEIN"/>
    <property type="match status" value="1"/>
</dbReference>
<dbReference type="RefSeq" id="WP_260649236.1">
    <property type="nucleotide sequence ID" value="NZ_BAABKD010000009.1"/>
</dbReference>
<keyword evidence="4" id="KW-0997">Cell inner membrane</keyword>
<sequence length="363" mass="38196">MSHRIWLTGAFSLFALFLLWFVSIRQSLLFLVGIGLGAVLAGARFGFTTGWRNLINQRDASGVLAQLVLLAIAAAVSIPLLAAFPGELSAALGPLSISLLIGAFVFGAAMQIADGCGSGTLYKAGLGIPLNMAILPMFALGSFLGSAHLGWWLELGAYQPVSLVSTYGASAALLLTFLGLALLAVMSWLWSKTAPSVKSVWNKTALIGAVLLAILAILNLIIAGQPWGVVYGFGLWAAKIAQAAHLFDPTGNAFWGQPVNAQALQQSVFLDITSITNIGILAGALWISARKNTDATKALTTTQWVVGLVAGFLLGYSSRLAFGCNVGAMVSGISTGSVHGWIWVVMAFMGSLIGVRIRRYYGY</sequence>
<comment type="caution">
    <text evidence="10">The sequence shown here is derived from an EMBL/GenBank/DDBJ whole genome shotgun (WGS) entry which is preliminary data.</text>
</comment>
<keyword evidence="6 9" id="KW-1133">Transmembrane helix</keyword>
<evidence type="ECO:0000256" key="7">
    <source>
        <dbReference type="ARBA" id="ARBA00023136"/>
    </source>
</evidence>
<feature type="transmembrane region" description="Helical" evidence="9">
    <location>
        <begin position="268"/>
        <end position="287"/>
    </location>
</feature>
<feature type="transmembrane region" description="Helical" evidence="9">
    <location>
        <begin position="90"/>
        <end position="109"/>
    </location>
</feature>
<evidence type="ECO:0000256" key="9">
    <source>
        <dbReference type="SAM" id="Phobius"/>
    </source>
</evidence>
<dbReference type="InterPro" id="IPR007272">
    <property type="entry name" value="Sulf_transp_TsuA/YedE"/>
</dbReference>
<feature type="transmembrane region" description="Helical" evidence="9">
    <location>
        <begin position="338"/>
        <end position="357"/>
    </location>
</feature>
<dbReference type="Pfam" id="PF04143">
    <property type="entry name" value="Sulf_transp"/>
    <property type="match status" value="1"/>
</dbReference>
<evidence type="ECO:0000313" key="10">
    <source>
        <dbReference type="EMBL" id="GAA5088986.1"/>
    </source>
</evidence>
<dbReference type="EMBL" id="BAABKD010000009">
    <property type="protein sequence ID" value="GAA5088986.1"/>
    <property type="molecule type" value="Genomic_DNA"/>
</dbReference>
<keyword evidence="3" id="KW-1003">Cell membrane</keyword>
<feature type="transmembrane region" description="Helical" evidence="9">
    <location>
        <begin position="63"/>
        <end position="84"/>
    </location>
</feature>
<name>A0ABP9M119_9BURK</name>
<feature type="transmembrane region" description="Helical" evidence="9">
    <location>
        <begin position="130"/>
        <end position="151"/>
    </location>
</feature>
<feature type="transmembrane region" description="Helical" evidence="9">
    <location>
        <begin position="299"/>
        <end position="318"/>
    </location>
</feature>
<keyword evidence="11" id="KW-1185">Reference proteome</keyword>
<evidence type="ECO:0000256" key="2">
    <source>
        <dbReference type="ARBA" id="ARBA00022448"/>
    </source>
</evidence>
<dbReference type="PANTHER" id="PTHR30574">
    <property type="entry name" value="INNER MEMBRANE PROTEIN YEDE"/>
    <property type="match status" value="1"/>
</dbReference>
<evidence type="ECO:0000256" key="1">
    <source>
        <dbReference type="ARBA" id="ARBA00004429"/>
    </source>
</evidence>
<reference evidence="11" key="1">
    <citation type="journal article" date="2019" name="Int. J. Syst. Evol. Microbiol.">
        <title>The Global Catalogue of Microorganisms (GCM) 10K type strain sequencing project: providing services to taxonomists for standard genome sequencing and annotation.</title>
        <authorList>
            <consortium name="The Broad Institute Genomics Platform"/>
            <consortium name="The Broad Institute Genome Sequencing Center for Infectious Disease"/>
            <person name="Wu L."/>
            <person name="Ma J."/>
        </authorList>
    </citation>
    <scope>NUCLEOTIDE SEQUENCE [LARGE SCALE GENOMIC DNA]</scope>
    <source>
        <strain evidence="11">JCM 18423</strain>
    </source>
</reference>
<proteinExistence type="inferred from homology"/>
<evidence type="ECO:0000256" key="3">
    <source>
        <dbReference type="ARBA" id="ARBA00022475"/>
    </source>
</evidence>
<keyword evidence="7 9" id="KW-0472">Membrane</keyword>
<keyword evidence="2" id="KW-0813">Transport</keyword>
<evidence type="ECO:0000256" key="5">
    <source>
        <dbReference type="ARBA" id="ARBA00022692"/>
    </source>
</evidence>
<comment type="subcellular location">
    <subcellularLocation>
        <location evidence="1">Cell inner membrane</location>
        <topology evidence="1">Multi-pass membrane protein</topology>
    </subcellularLocation>
</comment>
<evidence type="ECO:0000256" key="4">
    <source>
        <dbReference type="ARBA" id="ARBA00022519"/>
    </source>
</evidence>
<feature type="transmembrane region" description="Helical" evidence="9">
    <location>
        <begin position="203"/>
        <end position="223"/>
    </location>
</feature>
<organism evidence="10 11">
    <name type="scientific">Paenalcaligenes hermetiae</name>
    <dbReference type="NCBI Taxonomy" id="1157987"/>
    <lineage>
        <taxon>Bacteria</taxon>
        <taxon>Pseudomonadati</taxon>
        <taxon>Pseudomonadota</taxon>
        <taxon>Betaproteobacteria</taxon>
        <taxon>Burkholderiales</taxon>
        <taxon>Alcaligenaceae</taxon>
        <taxon>Paenalcaligenes</taxon>
    </lineage>
</organism>
<feature type="transmembrane region" description="Helical" evidence="9">
    <location>
        <begin position="28"/>
        <end position="51"/>
    </location>
</feature>
<feature type="transmembrane region" description="Helical" evidence="9">
    <location>
        <begin position="5"/>
        <end position="22"/>
    </location>
</feature>
<evidence type="ECO:0000313" key="11">
    <source>
        <dbReference type="Proteomes" id="UP001500227"/>
    </source>
</evidence>
<protein>
    <submittedName>
        <fullName evidence="10">YeeE/YedE family protein</fullName>
    </submittedName>
</protein>
<evidence type="ECO:0000256" key="6">
    <source>
        <dbReference type="ARBA" id="ARBA00022989"/>
    </source>
</evidence>
<feature type="transmembrane region" description="Helical" evidence="9">
    <location>
        <begin position="171"/>
        <end position="191"/>
    </location>
</feature>
<evidence type="ECO:0000256" key="8">
    <source>
        <dbReference type="ARBA" id="ARBA00035655"/>
    </source>
</evidence>
<accession>A0ABP9M119</accession>
<keyword evidence="5 9" id="KW-0812">Transmembrane</keyword>
<dbReference type="Proteomes" id="UP001500227">
    <property type="component" value="Unassembled WGS sequence"/>
</dbReference>
<gene>
    <name evidence="10" type="ORF">GCM10023337_11200</name>
</gene>
<comment type="similarity">
    <text evidence="8">Belongs to the TsuA/YedE (TC 9.B.102) family.</text>
</comment>